<proteinExistence type="predicted"/>
<dbReference type="Proteomes" id="UP000297527">
    <property type="component" value="Unassembled WGS sequence"/>
</dbReference>
<accession>A0A4Z1H6H6</accession>
<name>A0A4Z1H6H6_9HELO</name>
<organism evidence="2 3">
    <name type="scientific">Botryotinia convoluta</name>
    <dbReference type="NCBI Taxonomy" id="54673"/>
    <lineage>
        <taxon>Eukaryota</taxon>
        <taxon>Fungi</taxon>
        <taxon>Dikarya</taxon>
        <taxon>Ascomycota</taxon>
        <taxon>Pezizomycotina</taxon>
        <taxon>Leotiomycetes</taxon>
        <taxon>Helotiales</taxon>
        <taxon>Sclerotiniaceae</taxon>
        <taxon>Botryotinia</taxon>
    </lineage>
</organism>
<keyword evidence="3" id="KW-1185">Reference proteome</keyword>
<sequence>MAKNDTSDVSCDDKELPSIEKLVDECNDGKHEFMISHESSLVAPRLGPARSQEHTPDMSESASSSNEDGNGSVNSSDDADSALEQGIENWGTQMAYVEIGSNGKALKVHAQLLREKIPFFAKVFNSSRLNFHERYPELDPAGLKLVHIWVYGTPIAEQKRNKCRTTELFSLFAIAYRFDQQSLQGETMECIVKEIRESRDESRFTPEHVRFAYETTPGASKLRFFCAGSVAEDMEEDNQFKWNREQVSMLLIEIPELRFDIYPEAILRFENASIAANNTSYDHHQRTEADDDIQPVHDKFGGDHTCGNRFPWSSSGSDEHKYGKHERMELDSSADSGSDLLGKTPGSMDVQFPSPDSKSGEESGNNKKVKLSNDGDEVGAANLRRPDPEAIRAQFYGGSSRPVLGEL</sequence>
<evidence type="ECO:0000313" key="2">
    <source>
        <dbReference type="EMBL" id="TGO44415.1"/>
    </source>
</evidence>
<feature type="compositionally biased region" description="Basic and acidic residues" evidence="1">
    <location>
        <begin position="317"/>
        <end position="330"/>
    </location>
</feature>
<evidence type="ECO:0000256" key="1">
    <source>
        <dbReference type="SAM" id="MobiDB-lite"/>
    </source>
</evidence>
<dbReference type="AlphaFoldDB" id="A0A4Z1H6H6"/>
<dbReference type="EMBL" id="PQXN01000521">
    <property type="protein sequence ID" value="TGO44415.1"/>
    <property type="molecule type" value="Genomic_DNA"/>
</dbReference>
<feature type="region of interest" description="Disordered" evidence="1">
    <location>
        <begin position="307"/>
        <end position="407"/>
    </location>
</feature>
<dbReference type="OrthoDB" id="3535322at2759"/>
<feature type="region of interest" description="Disordered" evidence="1">
    <location>
        <begin position="37"/>
        <end position="79"/>
    </location>
</feature>
<feature type="compositionally biased region" description="Low complexity" evidence="1">
    <location>
        <begin position="331"/>
        <end position="342"/>
    </location>
</feature>
<protein>
    <recommendedName>
        <fullName evidence="4">BTB domain-containing protein</fullName>
    </recommendedName>
</protein>
<feature type="compositionally biased region" description="Polar residues" evidence="1">
    <location>
        <begin position="58"/>
        <end position="76"/>
    </location>
</feature>
<gene>
    <name evidence="2" type="ORF">BCON_0523g00020</name>
</gene>
<evidence type="ECO:0008006" key="4">
    <source>
        <dbReference type="Google" id="ProtNLM"/>
    </source>
</evidence>
<evidence type="ECO:0000313" key="3">
    <source>
        <dbReference type="Proteomes" id="UP000297527"/>
    </source>
</evidence>
<reference evidence="2 3" key="1">
    <citation type="submission" date="2017-12" db="EMBL/GenBank/DDBJ databases">
        <title>Comparative genomics of Botrytis spp.</title>
        <authorList>
            <person name="Valero-Jimenez C.A."/>
            <person name="Tapia P."/>
            <person name="Veloso J."/>
            <person name="Silva-Moreno E."/>
            <person name="Staats M."/>
            <person name="Valdes J.H."/>
            <person name="Van Kan J.A.L."/>
        </authorList>
    </citation>
    <scope>NUCLEOTIDE SEQUENCE [LARGE SCALE GENOMIC DNA]</scope>
    <source>
        <strain evidence="2 3">MUCL11595</strain>
    </source>
</reference>
<comment type="caution">
    <text evidence="2">The sequence shown here is derived from an EMBL/GenBank/DDBJ whole genome shotgun (WGS) entry which is preliminary data.</text>
</comment>